<evidence type="ECO:0000259" key="8">
    <source>
        <dbReference type="Pfam" id="PF06429"/>
    </source>
</evidence>
<comment type="similarity">
    <text evidence="2 6">Belongs to the flagella basal body rod proteins family.</text>
</comment>
<dbReference type="OrthoDB" id="9804559at2"/>
<dbReference type="InterPro" id="IPR012834">
    <property type="entry name" value="FlgG_G_neg"/>
</dbReference>
<dbReference type="Pfam" id="PF06429">
    <property type="entry name" value="Flg_bbr_C"/>
    <property type="match status" value="1"/>
</dbReference>
<dbReference type="AlphaFoldDB" id="A0A517P406"/>
<dbReference type="PANTHER" id="PTHR30435">
    <property type="entry name" value="FLAGELLAR PROTEIN"/>
    <property type="match status" value="1"/>
</dbReference>
<dbReference type="NCBIfam" id="TIGR03506">
    <property type="entry name" value="FlgEFG_subfam"/>
    <property type="match status" value="2"/>
</dbReference>
<dbReference type="SUPFAM" id="SSF117143">
    <property type="entry name" value="Flagellar hook protein flgE"/>
    <property type="match status" value="1"/>
</dbReference>
<dbReference type="NCBIfam" id="TIGR02488">
    <property type="entry name" value="flgG_G_neg"/>
    <property type="match status" value="1"/>
</dbReference>
<keyword evidence="10" id="KW-0969">Cilium</keyword>
<evidence type="ECO:0000256" key="3">
    <source>
        <dbReference type="ARBA" id="ARBA00017948"/>
    </source>
</evidence>
<evidence type="ECO:0000256" key="2">
    <source>
        <dbReference type="ARBA" id="ARBA00009677"/>
    </source>
</evidence>
<protein>
    <recommendedName>
        <fullName evidence="3 5">Flagellar basal-body rod protein FlgG</fullName>
    </recommendedName>
</protein>
<keyword evidence="4 6" id="KW-0975">Bacterial flagellum</keyword>
<dbReference type="Proteomes" id="UP000318741">
    <property type="component" value="Chromosome"/>
</dbReference>
<proteinExistence type="inferred from homology"/>
<dbReference type="GO" id="GO:0009426">
    <property type="term" value="C:bacterial-type flagellum basal body, distal rod"/>
    <property type="evidence" value="ECO:0007669"/>
    <property type="project" value="UniProtKB-UniRule"/>
</dbReference>
<evidence type="ECO:0000256" key="5">
    <source>
        <dbReference type="NCBIfam" id="TIGR02488"/>
    </source>
</evidence>
<feature type="domain" description="Flagellar basal body rod protein N-terminal" evidence="7">
    <location>
        <begin position="6"/>
        <end position="36"/>
    </location>
</feature>
<dbReference type="EMBL" id="CP036265">
    <property type="protein sequence ID" value="QDT14099.1"/>
    <property type="molecule type" value="Genomic_DNA"/>
</dbReference>
<feature type="domain" description="Flagellar hook protein FlgE/F/G-like D1" evidence="9">
    <location>
        <begin position="97"/>
        <end position="162"/>
    </location>
</feature>
<dbReference type="GO" id="GO:0071978">
    <property type="term" value="P:bacterial-type flagellum-dependent swarming motility"/>
    <property type="evidence" value="ECO:0007669"/>
    <property type="project" value="TreeGrafter"/>
</dbReference>
<name>A0A517P406_9PLAN</name>
<dbReference type="InterPro" id="IPR020013">
    <property type="entry name" value="Flagellar_FlgE/F/G"/>
</dbReference>
<dbReference type="RefSeq" id="WP_145356702.1">
    <property type="nucleotide sequence ID" value="NZ_CP036265.1"/>
</dbReference>
<dbReference type="Pfam" id="PF00460">
    <property type="entry name" value="Flg_bb_rod"/>
    <property type="match status" value="1"/>
</dbReference>
<accession>A0A517P406</accession>
<dbReference type="InterPro" id="IPR037925">
    <property type="entry name" value="FlgE/F/G-like"/>
</dbReference>
<evidence type="ECO:0000256" key="4">
    <source>
        <dbReference type="ARBA" id="ARBA00023143"/>
    </source>
</evidence>
<evidence type="ECO:0000259" key="9">
    <source>
        <dbReference type="Pfam" id="PF22692"/>
    </source>
</evidence>
<reference evidence="10 11" key="1">
    <citation type="submission" date="2019-02" db="EMBL/GenBank/DDBJ databases">
        <title>Deep-cultivation of Planctomycetes and their phenomic and genomic characterization uncovers novel biology.</title>
        <authorList>
            <person name="Wiegand S."/>
            <person name="Jogler M."/>
            <person name="Boedeker C."/>
            <person name="Pinto D."/>
            <person name="Vollmers J."/>
            <person name="Rivas-Marin E."/>
            <person name="Kohn T."/>
            <person name="Peeters S.H."/>
            <person name="Heuer A."/>
            <person name="Rast P."/>
            <person name="Oberbeckmann S."/>
            <person name="Bunk B."/>
            <person name="Jeske O."/>
            <person name="Meyerdierks A."/>
            <person name="Storesund J.E."/>
            <person name="Kallscheuer N."/>
            <person name="Luecker S."/>
            <person name="Lage O.M."/>
            <person name="Pohl T."/>
            <person name="Merkel B.J."/>
            <person name="Hornburger P."/>
            <person name="Mueller R.-W."/>
            <person name="Bruemmer F."/>
            <person name="Labrenz M."/>
            <person name="Spormann A.M."/>
            <person name="Op den Camp H."/>
            <person name="Overmann J."/>
            <person name="Amann R."/>
            <person name="Jetten M.S.M."/>
            <person name="Mascher T."/>
            <person name="Medema M.H."/>
            <person name="Devos D.P."/>
            <person name="Kaster A.-K."/>
            <person name="Ovreas L."/>
            <person name="Rohde M."/>
            <person name="Galperin M.Y."/>
            <person name="Jogler C."/>
        </authorList>
    </citation>
    <scope>NUCLEOTIDE SEQUENCE [LARGE SCALE GENOMIC DNA]</scope>
    <source>
        <strain evidence="10 11">CA12</strain>
    </source>
</reference>
<keyword evidence="10" id="KW-0282">Flagellum</keyword>
<gene>
    <name evidence="10" type="primary">flgG_1</name>
    <name evidence="10" type="ORF">CA12_01670</name>
</gene>
<evidence type="ECO:0000259" key="7">
    <source>
        <dbReference type="Pfam" id="PF00460"/>
    </source>
</evidence>
<dbReference type="PANTHER" id="PTHR30435:SF19">
    <property type="entry name" value="FLAGELLAR BASAL-BODY ROD PROTEIN FLGG"/>
    <property type="match status" value="1"/>
</dbReference>
<evidence type="ECO:0000256" key="1">
    <source>
        <dbReference type="ARBA" id="ARBA00004117"/>
    </source>
</evidence>
<dbReference type="Pfam" id="PF22692">
    <property type="entry name" value="LlgE_F_G_D1"/>
    <property type="match status" value="1"/>
</dbReference>
<keyword evidence="10" id="KW-0966">Cell projection</keyword>
<sequence>MSLRALQSAGTGMHAFEFELDVIANNLANAGTTGFKRERANFEDLFYEHLRLPGAPDANGNPVPLGVEVGLGTRVASTQRTFSQGNMMETAGQLDVAIGGDGFFVVEDENETMYTRDGAFTLNPDGELVLASADKGRRLVPGITVPPDTLEVSISPDGVVSVLQAGQNQAQQVGQLQLARFVNPQGLIHRGENLYSVTDASGQPLEGQPGTEGRGVLRQNYLEQSNVEPVRELVGLIKTQRNFELNTQVVQAADKMLEQIANLRRF</sequence>
<dbReference type="InterPro" id="IPR010930">
    <property type="entry name" value="Flg_bb/hook_C_dom"/>
</dbReference>
<comment type="subcellular location">
    <subcellularLocation>
        <location evidence="1 6">Bacterial flagellum basal body</location>
    </subcellularLocation>
</comment>
<keyword evidence="11" id="KW-1185">Reference proteome</keyword>
<feature type="domain" description="Flagellar basal-body/hook protein C-terminal" evidence="8">
    <location>
        <begin position="218"/>
        <end position="263"/>
    </location>
</feature>
<dbReference type="InterPro" id="IPR053967">
    <property type="entry name" value="LlgE_F_G-like_D1"/>
</dbReference>
<organism evidence="10 11">
    <name type="scientific">Alienimonas californiensis</name>
    <dbReference type="NCBI Taxonomy" id="2527989"/>
    <lineage>
        <taxon>Bacteria</taxon>
        <taxon>Pseudomonadati</taxon>
        <taxon>Planctomycetota</taxon>
        <taxon>Planctomycetia</taxon>
        <taxon>Planctomycetales</taxon>
        <taxon>Planctomycetaceae</taxon>
        <taxon>Alienimonas</taxon>
    </lineage>
</organism>
<evidence type="ECO:0000256" key="6">
    <source>
        <dbReference type="RuleBase" id="RU362116"/>
    </source>
</evidence>
<evidence type="ECO:0000313" key="10">
    <source>
        <dbReference type="EMBL" id="QDT14099.1"/>
    </source>
</evidence>
<dbReference type="InterPro" id="IPR001444">
    <property type="entry name" value="Flag_bb_rod_N"/>
</dbReference>
<evidence type="ECO:0000313" key="11">
    <source>
        <dbReference type="Proteomes" id="UP000318741"/>
    </source>
</evidence>
<dbReference type="KEGG" id="acaf:CA12_01670"/>